<feature type="non-terminal residue" evidence="1">
    <location>
        <position position="52"/>
    </location>
</feature>
<organism evidence="1 2">
    <name type="scientific">Gymnopus androsaceus JB14</name>
    <dbReference type="NCBI Taxonomy" id="1447944"/>
    <lineage>
        <taxon>Eukaryota</taxon>
        <taxon>Fungi</taxon>
        <taxon>Dikarya</taxon>
        <taxon>Basidiomycota</taxon>
        <taxon>Agaricomycotina</taxon>
        <taxon>Agaricomycetes</taxon>
        <taxon>Agaricomycetidae</taxon>
        <taxon>Agaricales</taxon>
        <taxon>Marasmiineae</taxon>
        <taxon>Omphalotaceae</taxon>
        <taxon>Gymnopus</taxon>
    </lineage>
</organism>
<dbReference type="Proteomes" id="UP000799118">
    <property type="component" value="Unassembled WGS sequence"/>
</dbReference>
<dbReference type="AlphaFoldDB" id="A0A6A4GSQ7"/>
<accession>A0A6A4GSQ7</accession>
<dbReference type="EMBL" id="ML769756">
    <property type="protein sequence ID" value="KAE9388197.1"/>
    <property type="molecule type" value="Genomic_DNA"/>
</dbReference>
<feature type="non-terminal residue" evidence="1">
    <location>
        <position position="1"/>
    </location>
</feature>
<name>A0A6A4GSQ7_9AGAR</name>
<keyword evidence="2" id="KW-1185">Reference proteome</keyword>
<protein>
    <recommendedName>
        <fullName evidence="3">DUF659 domain-containing protein</fullName>
    </recommendedName>
</protein>
<evidence type="ECO:0008006" key="3">
    <source>
        <dbReference type="Google" id="ProtNLM"/>
    </source>
</evidence>
<proteinExistence type="predicted"/>
<reference evidence="1" key="1">
    <citation type="journal article" date="2019" name="Environ. Microbiol.">
        <title>Fungal ecological strategies reflected in gene transcription - a case study of two litter decomposers.</title>
        <authorList>
            <person name="Barbi F."/>
            <person name="Kohler A."/>
            <person name="Barry K."/>
            <person name="Baskaran P."/>
            <person name="Daum C."/>
            <person name="Fauchery L."/>
            <person name="Ihrmark K."/>
            <person name="Kuo A."/>
            <person name="LaButti K."/>
            <person name="Lipzen A."/>
            <person name="Morin E."/>
            <person name="Grigoriev I.V."/>
            <person name="Henrissat B."/>
            <person name="Lindahl B."/>
            <person name="Martin F."/>
        </authorList>
    </citation>
    <scope>NUCLEOTIDE SEQUENCE</scope>
    <source>
        <strain evidence="1">JB14</strain>
    </source>
</reference>
<dbReference type="OrthoDB" id="2748837at2759"/>
<gene>
    <name evidence="1" type="ORF">BT96DRAFT_759771</name>
</gene>
<sequence>VIALTCDNASANTTMVEELATLLPRFLGAKVHVQCFAHTVNLAARGVLHPFE</sequence>
<evidence type="ECO:0000313" key="2">
    <source>
        <dbReference type="Proteomes" id="UP000799118"/>
    </source>
</evidence>
<evidence type="ECO:0000313" key="1">
    <source>
        <dbReference type="EMBL" id="KAE9388197.1"/>
    </source>
</evidence>